<protein>
    <submittedName>
        <fullName evidence="4">Lactate dehydrogenase</fullName>
    </submittedName>
</protein>
<keyword evidence="1" id="KW-0175">Coiled coil</keyword>
<dbReference type="SUPFAM" id="SSF52540">
    <property type="entry name" value="P-loop containing nucleoside triphosphate hydrolases"/>
    <property type="match status" value="2"/>
</dbReference>
<organism evidence="4 5">
    <name type="scientific">Neokomagataea anthophila</name>
    <dbReference type="NCBI Taxonomy" id="2826925"/>
    <lineage>
        <taxon>Bacteria</taxon>
        <taxon>Pseudomonadati</taxon>
        <taxon>Pseudomonadota</taxon>
        <taxon>Alphaproteobacteria</taxon>
        <taxon>Acetobacterales</taxon>
        <taxon>Acetobacteraceae</taxon>
        <taxon>Neokomagataea</taxon>
    </lineage>
</organism>
<dbReference type="Gene3D" id="3.40.50.150">
    <property type="entry name" value="Vaccinia Virus protein VP39"/>
    <property type="match status" value="1"/>
</dbReference>
<dbReference type="SUPFAM" id="SSF53335">
    <property type="entry name" value="S-adenosyl-L-methionine-dependent methyltransferases"/>
    <property type="match status" value="1"/>
</dbReference>
<evidence type="ECO:0000256" key="2">
    <source>
        <dbReference type="SAM" id="MobiDB-lite"/>
    </source>
</evidence>
<comment type="caution">
    <text evidence="4">The sequence shown here is derived from an EMBL/GenBank/DDBJ whole genome shotgun (WGS) entry which is preliminary data.</text>
</comment>
<sequence>MRTTQLSFFETSALNDAPSLFWGSLPGDNAVAEARQVAQEVVDVVKRDFRLSGTRGLAAGWKARGRDNLNAIRVLTQLETANRPATIDEQAQLARFTGFGAGELANSLFPRAGEAFREGWEDLGQQLEQATSVQERAGLARATQYAHYTPEVIIHAVWDVILQMGFKGGKALEPGCGTGLFVAAMPETLAENTAWTAIENDPLTARITQKLFPNQWVRQEDFTKARLADRYDLAVGNPPFSNRTVRGTDALGKMGLSLHDYFIARAVSRLRPGALAVFVTSRWTMDKTDHKARAHIAEMADLVGAVRLPAGAMRDDAGTEVVVDLLVLRRHVPGEDTTDTVWQDVGTVPQSDQGDGALQINQYFLNHPEQVLGQHGWTTGQYGPEYTCTAPAMQALDEALPNALSRLKGQVRFPEPQAVTPHSAQEARAALASAGQGSVLREGSYVLMKGDLHQIIDGETTSVLVRKGEQKEGIFQKHASIIKGLIPVRDAARSVLRAQMENAPYAVFQGDLKRAYAAFVKDFGPINRVKTSVRVDPETGEESSTQRRPHLQPFYDDPDVWLVSAIEEYDEDRDEGRPGPIFSERIIHAPSEPEIASAHDALAVCLHEVGGVDMPRIAELLGCSEEAAQAELGEAVYRDPVRSTPERPLWVMADEALSGAVRTKLAQAREAAETDPAYTSLVRALEDAQPADLRPSDITARLGAPWVPASDVEAFIAEKIGVEAQVWHTAEVAAWSVEKAPFYGKAEATSTWGTQRRPAQDLLEDALNQSTPKIFDTIRDADGERRILNARETEAAKEKLMALREAFSQWVWEDGERAQRLVRLYNDTYNNLVPRQFDGRHLQLPGASSVIRLRDHQKRVVWRIITAGSTYMAHAVGSGKTFSMCAAVMEQKRLGLIQKAMVVVPGHCLAQMAREFLMLYPTAKILVADETNFVKAKRRRFLARAATGQWDAIIITHDAFKFIPVESAFERQMIADQIASFETMMEKVDSSDRFSRKRIERLKEGLEAKLSGLEARKDDLVHLGELGVDQILVDEAQQFRKLTFATNQSDLKGIDPNGSGRAWDLYVKTRYLDQRNPGRALVMASGSPITNTLGEMFNVQRYMDLIALTQRGLHEFDAWAANFGETRTELELQPSGLYKPVSRFAEFVNVADLMALYRSFADVVQQDDLRQYVSLPAIRGGQRQILVAESGADFRFYQKDLQRRITAIEERSGKPKKGDDIILSVINDARHAAIDLRFVEPWGENDPTNKLNLLIQNVYGIWRDTSAQRYTDPETQKPYALPGAVQMIFSDLGTEAAQSKRGFSAYNWIRDELIRLGVPRDEIAFMQHFKKSAAKQALFKELNSGRKRILIGSSATMGTGVNAQQRLIALHHLDVPWLVADIIQREGRIERQGNQNPEIQIYAYALQGSVDATNWQLLERKQRFLGLAMRGDRTIRRLDDIGENGNQFALAKALASGDERLMQKSGLESEVARLHRLKAAHYDDQFNIRRAIERAERDQRTAETVIPQITAAIAQRQPTRGEAFRLERSVGALSERSDAGTWVLRELRKAAKAGEKGAWVLGQMGGFDLVCETWKTRFHGEESWEATLAVAAGERMLGVDYDRETTPLGLMARIENMLLRFEVELADAERLRAEATAKLPGYQSRLGLAFREADLLAEKEQELADLEADMAADATRDTDETVDHEDQIKTMAA</sequence>
<gene>
    <name evidence="4" type="ORF">KB213_10530</name>
</gene>
<dbReference type="EMBL" id="JAGRQH010000009">
    <property type="protein sequence ID" value="MBR0560488.1"/>
    <property type="molecule type" value="Genomic_DNA"/>
</dbReference>
<keyword evidence="5" id="KW-1185">Reference proteome</keyword>
<proteinExistence type="predicted"/>
<dbReference type="InterPro" id="IPR006935">
    <property type="entry name" value="Helicase/UvrB_N"/>
</dbReference>
<feature type="domain" description="Helicase ATP-binding" evidence="3">
    <location>
        <begin position="849"/>
        <end position="1116"/>
    </location>
</feature>
<dbReference type="Pfam" id="PF04851">
    <property type="entry name" value="ResIII"/>
    <property type="match status" value="1"/>
</dbReference>
<dbReference type="InterPro" id="IPR052933">
    <property type="entry name" value="DNA_Protect_Modify"/>
</dbReference>
<dbReference type="PANTHER" id="PTHR41313">
    <property type="entry name" value="ADENINE-SPECIFIC METHYLTRANSFERASE"/>
    <property type="match status" value="1"/>
</dbReference>
<reference evidence="4 5" key="1">
    <citation type="submission" date="2021-04" db="EMBL/GenBank/DDBJ databases">
        <title>The complete genome sequence of Neokomagataea sp. TBRC 2177.</title>
        <authorList>
            <person name="Charoenyingcharoen P."/>
            <person name="Yukphan P."/>
        </authorList>
    </citation>
    <scope>NUCLEOTIDE SEQUENCE [LARGE SCALE GENOMIC DNA]</scope>
    <source>
        <strain evidence="4 5">TBRC 2177</strain>
    </source>
</reference>
<dbReference type="Proteomes" id="UP000677812">
    <property type="component" value="Unassembled WGS sequence"/>
</dbReference>
<accession>A0ABS5E9A5</accession>
<dbReference type="InterPro" id="IPR014001">
    <property type="entry name" value="Helicase_ATP-bd"/>
</dbReference>
<feature type="region of interest" description="Disordered" evidence="2">
    <location>
        <begin position="1671"/>
        <end position="1693"/>
    </location>
</feature>
<evidence type="ECO:0000313" key="4">
    <source>
        <dbReference type="EMBL" id="MBR0560488.1"/>
    </source>
</evidence>
<dbReference type="PANTHER" id="PTHR41313:SF1">
    <property type="entry name" value="DNA METHYLASE ADENINE-SPECIFIC DOMAIN-CONTAINING PROTEIN"/>
    <property type="match status" value="1"/>
</dbReference>
<feature type="compositionally biased region" description="Basic and acidic residues" evidence="2">
    <location>
        <begin position="1674"/>
        <end position="1693"/>
    </location>
</feature>
<dbReference type="RefSeq" id="WP_211682936.1">
    <property type="nucleotide sequence ID" value="NZ_JAGRQH010000009.1"/>
</dbReference>
<evidence type="ECO:0000313" key="5">
    <source>
        <dbReference type="Proteomes" id="UP000677812"/>
    </source>
</evidence>
<dbReference type="SMART" id="SM00487">
    <property type="entry name" value="DEXDc"/>
    <property type="match status" value="1"/>
</dbReference>
<dbReference type="PRINTS" id="PR00507">
    <property type="entry name" value="N12N6MTFRASE"/>
</dbReference>
<evidence type="ECO:0000259" key="3">
    <source>
        <dbReference type="SMART" id="SM00487"/>
    </source>
</evidence>
<dbReference type="CDD" id="cd02440">
    <property type="entry name" value="AdoMet_MTases"/>
    <property type="match status" value="1"/>
</dbReference>
<dbReference type="InterPro" id="IPR029063">
    <property type="entry name" value="SAM-dependent_MTases_sf"/>
</dbReference>
<dbReference type="PROSITE" id="PS00092">
    <property type="entry name" value="N6_MTASE"/>
    <property type="match status" value="1"/>
</dbReference>
<name>A0ABS5E9A5_9PROT</name>
<dbReference type="InterPro" id="IPR027417">
    <property type="entry name" value="P-loop_NTPase"/>
</dbReference>
<dbReference type="InterPro" id="IPR002052">
    <property type="entry name" value="DNA_methylase_N6_adenine_CS"/>
</dbReference>
<feature type="coiled-coil region" evidence="1">
    <location>
        <begin position="996"/>
        <end position="1023"/>
    </location>
</feature>
<dbReference type="Gene3D" id="3.40.50.300">
    <property type="entry name" value="P-loop containing nucleotide triphosphate hydrolases"/>
    <property type="match status" value="2"/>
</dbReference>
<evidence type="ECO:0000256" key="1">
    <source>
        <dbReference type="SAM" id="Coils"/>
    </source>
</evidence>